<dbReference type="InterPro" id="IPR000719">
    <property type="entry name" value="Prot_kinase_dom"/>
</dbReference>
<dbReference type="Proteomes" id="UP001367508">
    <property type="component" value="Unassembled WGS sequence"/>
</dbReference>
<name>A0AAN9N3H2_CANGL</name>
<feature type="domain" description="Protein kinase" evidence="16">
    <location>
        <begin position="334"/>
        <end position="596"/>
    </location>
</feature>
<evidence type="ECO:0000259" key="16">
    <source>
        <dbReference type="PROSITE" id="PS50011"/>
    </source>
</evidence>
<keyword evidence="18" id="KW-1185">Reference proteome</keyword>
<keyword evidence="12 15" id="KW-0472">Membrane</keyword>
<evidence type="ECO:0000256" key="14">
    <source>
        <dbReference type="ARBA" id="ARBA00038043"/>
    </source>
</evidence>
<sequence>MSIWREMVFEIERDIVIQTLVCCLLSVVMIGDGLDTDILCLKSIKDSLGDPFHYLSSSWNFDNQTEGFICRFNGVECWHPDENRVLNLKLSNMGLKGEFPRGIRNCSSLTGLDLSINGFTGLIPSDISELLPYATSIDLSSNKFNGEIPPSLANCSFLSILKLDNNILSGQIPQEFANLNRIKIITFTNNHLAGPVPEFTHRVSVDYANNSDLCGGPLSTCSFNHSTDFRRSFKDGLIVGYAFSVTFVIVIYMSYCAPWEQSKHKKNDHPNKAKEFAKYIYSIAGGKTRNQDNQIHQVQTLQSQDKAIQEISELTEKMKSTMRLDELGKATDGFSIDNAIGMGKMGIMYEGKLPNGWYLAVKRLFDSKQFKREFLLEIRILGKYRHRNIVPLLGFCSERKERILVYQYMSNGRLSKWLRPLESEVMRLKLPERIKIALGVARALSWLHHTCDLHVVHLHICSQCILLDKNFEPKISNFGHAKFINPNIENGASMQFYVSDGKKDVYDFGSLLFELITGKTFKELSCSFNTTNLSCNFSNFYNTIDESLIGEGFENEACTLIKVACNCVQPFPDQRPTMFEVYNNMNNIWGEPHRFSDDSDTLRGSPLSVS</sequence>
<comment type="caution">
    <text evidence="17">The sequence shown here is derived from an EMBL/GenBank/DDBJ whole genome shotgun (WGS) entry which is preliminary data.</text>
</comment>
<dbReference type="FunFam" id="3.80.10.10:FF:000400">
    <property type="entry name" value="Nuclear pore complex protein NUP107"/>
    <property type="match status" value="1"/>
</dbReference>
<dbReference type="PANTHER" id="PTHR48006:SF74">
    <property type="entry name" value="LRR RECEPTOR-LIKE KINASE FAMILY PROTEIN"/>
    <property type="match status" value="1"/>
</dbReference>
<evidence type="ECO:0000256" key="13">
    <source>
        <dbReference type="ARBA" id="ARBA00023157"/>
    </source>
</evidence>
<evidence type="ECO:0000256" key="2">
    <source>
        <dbReference type="ARBA" id="ARBA00004191"/>
    </source>
</evidence>
<reference evidence="17 18" key="1">
    <citation type="submission" date="2024-01" db="EMBL/GenBank/DDBJ databases">
        <title>The genomes of 5 underutilized Papilionoideae crops provide insights into root nodulation and disease resistanc.</title>
        <authorList>
            <person name="Jiang F."/>
        </authorList>
    </citation>
    <scope>NUCLEOTIDE SEQUENCE [LARGE SCALE GENOMIC DNA]</scope>
    <source>
        <strain evidence="17">LVBAO_FW01</strain>
        <tissue evidence="17">Leaves</tissue>
    </source>
</reference>
<organism evidence="17 18">
    <name type="scientific">Canavalia gladiata</name>
    <name type="common">Sword bean</name>
    <name type="synonym">Dolichos gladiatus</name>
    <dbReference type="NCBI Taxonomy" id="3824"/>
    <lineage>
        <taxon>Eukaryota</taxon>
        <taxon>Viridiplantae</taxon>
        <taxon>Streptophyta</taxon>
        <taxon>Embryophyta</taxon>
        <taxon>Tracheophyta</taxon>
        <taxon>Spermatophyta</taxon>
        <taxon>Magnoliopsida</taxon>
        <taxon>eudicotyledons</taxon>
        <taxon>Gunneridae</taxon>
        <taxon>Pentapetalae</taxon>
        <taxon>rosids</taxon>
        <taxon>fabids</taxon>
        <taxon>Fabales</taxon>
        <taxon>Fabaceae</taxon>
        <taxon>Papilionoideae</taxon>
        <taxon>50 kb inversion clade</taxon>
        <taxon>NPAAA clade</taxon>
        <taxon>indigoferoid/millettioid clade</taxon>
        <taxon>Phaseoleae</taxon>
        <taxon>Canavalia</taxon>
    </lineage>
</organism>
<evidence type="ECO:0000256" key="12">
    <source>
        <dbReference type="ARBA" id="ARBA00023136"/>
    </source>
</evidence>
<evidence type="ECO:0000313" key="17">
    <source>
        <dbReference type="EMBL" id="KAK7363009.1"/>
    </source>
</evidence>
<keyword evidence="7 15" id="KW-0812">Transmembrane</keyword>
<evidence type="ECO:0000256" key="9">
    <source>
        <dbReference type="ARBA" id="ARBA00022737"/>
    </source>
</evidence>
<dbReference type="SUPFAM" id="SSF56112">
    <property type="entry name" value="Protein kinase-like (PK-like)"/>
    <property type="match status" value="1"/>
</dbReference>
<protein>
    <recommendedName>
        <fullName evidence="16">Protein kinase domain-containing protein</fullName>
    </recommendedName>
</protein>
<dbReference type="GO" id="GO:0006952">
    <property type="term" value="P:defense response"/>
    <property type="evidence" value="ECO:0007669"/>
    <property type="project" value="UniProtKB-KW"/>
</dbReference>
<dbReference type="Gene3D" id="3.80.10.10">
    <property type="entry name" value="Ribonuclease Inhibitor"/>
    <property type="match status" value="1"/>
</dbReference>
<accession>A0AAN9N3H2</accession>
<keyword evidence="4" id="KW-0134">Cell wall</keyword>
<dbReference type="PROSITE" id="PS50011">
    <property type="entry name" value="PROTEIN_KINASE_DOM"/>
    <property type="match status" value="1"/>
</dbReference>
<evidence type="ECO:0000256" key="3">
    <source>
        <dbReference type="ARBA" id="ARBA00004479"/>
    </source>
</evidence>
<dbReference type="Pfam" id="PF00560">
    <property type="entry name" value="LRR_1"/>
    <property type="match status" value="3"/>
</dbReference>
<evidence type="ECO:0000256" key="5">
    <source>
        <dbReference type="ARBA" id="ARBA00022525"/>
    </source>
</evidence>
<dbReference type="GO" id="GO:0004672">
    <property type="term" value="F:protein kinase activity"/>
    <property type="evidence" value="ECO:0007669"/>
    <property type="project" value="InterPro"/>
</dbReference>
<dbReference type="Gene3D" id="1.10.510.10">
    <property type="entry name" value="Transferase(Phosphotransferase) domain 1"/>
    <property type="match status" value="1"/>
</dbReference>
<dbReference type="Pfam" id="PF08263">
    <property type="entry name" value="LRRNT_2"/>
    <property type="match status" value="1"/>
</dbReference>
<evidence type="ECO:0000256" key="4">
    <source>
        <dbReference type="ARBA" id="ARBA00022512"/>
    </source>
</evidence>
<proteinExistence type="inferred from homology"/>
<dbReference type="InterPro" id="IPR032675">
    <property type="entry name" value="LRR_dom_sf"/>
</dbReference>
<dbReference type="InterPro" id="IPR011009">
    <property type="entry name" value="Kinase-like_dom_sf"/>
</dbReference>
<keyword evidence="8" id="KW-0732">Signal</keyword>
<dbReference type="InterPro" id="IPR051824">
    <property type="entry name" value="LRR_Rcpt-Like_S/T_Kinase"/>
</dbReference>
<evidence type="ECO:0000256" key="7">
    <source>
        <dbReference type="ARBA" id="ARBA00022692"/>
    </source>
</evidence>
<dbReference type="SUPFAM" id="SSF52058">
    <property type="entry name" value="L domain-like"/>
    <property type="match status" value="1"/>
</dbReference>
<keyword evidence="10" id="KW-0611">Plant defense</keyword>
<comment type="similarity">
    <text evidence="14">Belongs to the polygalacturonase-inhibiting protein family.</text>
</comment>
<dbReference type="EMBL" id="JAYMYQ010000001">
    <property type="protein sequence ID" value="KAK7363009.1"/>
    <property type="molecule type" value="Genomic_DNA"/>
</dbReference>
<evidence type="ECO:0000256" key="15">
    <source>
        <dbReference type="SAM" id="Phobius"/>
    </source>
</evidence>
<dbReference type="GO" id="GO:0016020">
    <property type="term" value="C:membrane"/>
    <property type="evidence" value="ECO:0007669"/>
    <property type="project" value="UniProtKB-SubCell"/>
</dbReference>
<evidence type="ECO:0000256" key="8">
    <source>
        <dbReference type="ARBA" id="ARBA00022729"/>
    </source>
</evidence>
<comment type="subcellular location">
    <subcellularLocation>
        <location evidence="1">Membrane</location>
        <topology evidence="1">Peripheral membrane protein</topology>
    </subcellularLocation>
    <subcellularLocation>
        <location evidence="3">Membrane</location>
        <topology evidence="3">Single-pass type I membrane protein</topology>
    </subcellularLocation>
    <subcellularLocation>
        <location evidence="2">Secreted</location>
        <location evidence="2">Cell wall</location>
    </subcellularLocation>
</comment>
<evidence type="ECO:0000313" key="18">
    <source>
        <dbReference type="Proteomes" id="UP001367508"/>
    </source>
</evidence>
<keyword evidence="11 15" id="KW-1133">Transmembrane helix</keyword>
<keyword evidence="9" id="KW-0677">Repeat</keyword>
<dbReference type="Pfam" id="PF07714">
    <property type="entry name" value="PK_Tyr_Ser-Thr"/>
    <property type="match status" value="1"/>
</dbReference>
<dbReference type="GO" id="GO:0005524">
    <property type="term" value="F:ATP binding"/>
    <property type="evidence" value="ECO:0007669"/>
    <property type="project" value="InterPro"/>
</dbReference>
<dbReference type="InterPro" id="IPR001245">
    <property type="entry name" value="Ser-Thr/Tyr_kinase_cat_dom"/>
</dbReference>
<keyword evidence="13" id="KW-1015">Disulfide bond</keyword>
<dbReference type="InterPro" id="IPR001611">
    <property type="entry name" value="Leu-rich_rpt"/>
</dbReference>
<dbReference type="InterPro" id="IPR013210">
    <property type="entry name" value="LRR_N_plant-typ"/>
</dbReference>
<dbReference type="AlphaFoldDB" id="A0AAN9N3H2"/>
<keyword evidence="5" id="KW-0964">Secreted</keyword>
<dbReference type="PANTHER" id="PTHR48006">
    <property type="entry name" value="LEUCINE-RICH REPEAT-CONTAINING PROTEIN DDB_G0281931-RELATED"/>
    <property type="match status" value="1"/>
</dbReference>
<dbReference type="Gene3D" id="3.30.200.20">
    <property type="entry name" value="Phosphorylase Kinase, domain 1"/>
    <property type="match status" value="1"/>
</dbReference>
<evidence type="ECO:0000256" key="6">
    <source>
        <dbReference type="ARBA" id="ARBA00022614"/>
    </source>
</evidence>
<evidence type="ECO:0000256" key="11">
    <source>
        <dbReference type="ARBA" id="ARBA00022989"/>
    </source>
</evidence>
<evidence type="ECO:0000256" key="10">
    <source>
        <dbReference type="ARBA" id="ARBA00022821"/>
    </source>
</evidence>
<keyword evidence="6" id="KW-0433">Leucine-rich repeat</keyword>
<evidence type="ECO:0000256" key="1">
    <source>
        <dbReference type="ARBA" id="ARBA00004170"/>
    </source>
</evidence>
<gene>
    <name evidence="17" type="ORF">VNO77_05137</name>
</gene>
<feature type="transmembrane region" description="Helical" evidence="15">
    <location>
        <begin position="236"/>
        <end position="255"/>
    </location>
</feature>